<protein>
    <submittedName>
        <fullName evidence="2">Uncharacterized protein</fullName>
    </submittedName>
</protein>
<dbReference type="AlphaFoldDB" id="A0A7W4P5U2"/>
<keyword evidence="1" id="KW-0812">Transmembrane</keyword>
<keyword evidence="1" id="KW-1133">Transmembrane helix</keyword>
<name>A0A7W4P5U2_9PROT</name>
<organism evidence="2 3">
    <name type="scientific">Gluconacetobacter tumulicola</name>
    <dbReference type="NCBI Taxonomy" id="1017177"/>
    <lineage>
        <taxon>Bacteria</taxon>
        <taxon>Pseudomonadati</taxon>
        <taxon>Pseudomonadota</taxon>
        <taxon>Alphaproteobacteria</taxon>
        <taxon>Acetobacterales</taxon>
        <taxon>Acetobacteraceae</taxon>
        <taxon>Gluconacetobacter</taxon>
    </lineage>
</organism>
<gene>
    <name evidence="2" type="ORF">HLH29_06020</name>
</gene>
<sequence length="70" mass="7569">MRAGERERPEGAAPAGPRTYADRVADEPWLNGTAPEPQAADLARGLALYRRVMVMLAILMALIILLNGLP</sequence>
<keyword evidence="1" id="KW-0472">Membrane</keyword>
<evidence type="ECO:0000256" key="1">
    <source>
        <dbReference type="SAM" id="Phobius"/>
    </source>
</evidence>
<accession>A0A7W4P5U2</accession>
<evidence type="ECO:0000313" key="3">
    <source>
        <dbReference type="Proteomes" id="UP000525623"/>
    </source>
</evidence>
<evidence type="ECO:0000313" key="2">
    <source>
        <dbReference type="EMBL" id="MBB2178736.1"/>
    </source>
</evidence>
<comment type="caution">
    <text evidence="2">The sequence shown here is derived from an EMBL/GenBank/DDBJ whole genome shotgun (WGS) entry which is preliminary data.</text>
</comment>
<dbReference type="EMBL" id="JABEQL010000005">
    <property type="protein sequence ID" value="MBB2178736.1"/>
    <property type="molecule type" value="Genomic_DNA"/>
</dbReference>
<reference evidence="2 3" key="1">
    <citation type="submission" date="2020-04" db="EMBL/GenBank/DDBJ databases">
        <title>Description of novel Gluconacetobacter.</title>
        <authorList>
            <person name="Sombolestani A."/>
        </authorList>
    </citation>
    <scope>NUCLEOTIDE SEQUENCE [LARGE SCALE GENOMIC DNA]</scope>
    <source>
        <strain evidence="2 3">LMG 27725</strain>
    </source>
</reference>
<feature type="transmembrane region" description="Helical" evidence="1">
    <location>
        <begin position="52"/>
        <end position="69"/>
    </location>
</feature>
<proteinExistence type="predicted"/>
<dbReference type="Proteomes" id="UP000525623">
    <property type="component" value="Unassembled WGS sequence"/>
</dbReference>
<dbReference type="RefSeq" id="WP_182965040.1">
    <property type="nucleotide sequence ID" value="NZ_BAABGC010000009.1"/>
</dbReference>
<keyword evidence="3" id="KW-1185">Reference proteome</keyword>